<proteinExistence type="predicted"/>
<evidence type="ECO:0000256" key="1">
    <source>
        <dbReference type="SAM" id="MobiDB-lite"/>
    </source>
</evidence>
<evidence type="ECO:0000313" key="2">
    <source>
        <dbReference type="EMBL" id="RKP24175.1"/>
    </source>
</evidence>
<dbReference type="AlphaFoldDB" id="A0A4P9YWE9"/>
<evidence type="ECO:0000313" key="3">
    <source>
        <dbReference type="Proteomes" id="UP000278143"/>
    </source>
</evidence>
<sequence length="127" mass="13663">MAGDGMGLLHMEPRGVQLCSSADPQSTSIDTAGDLPRDSRRTSGWRSGVAVGPLGMNSTLLGWGESPTSGRRMVCSLSGDATTSPPTRRACEPAAFALVGRAFGRRWRRRALGRLRVFVAYQSRIVR</sequence>
<feature type="compositionally biased region" description="Polar residues" evidence="1">
    <location>
        <begin position="19"/>
        <end position="30"/>
    </location>
</feature>
<feature type="region of interest" description="Disordered" evidence="1">
    <location>
        <begin position="19"/>
        <end position="48"/>
    </location>
</feature>
<dbReference type="Proteomes" id="UP000278143">
    <property type="component" value="Unassembled WGS sequence"/>
</dbReference>
<keyword evidence="3" id="KW-1185">Reference proteome</keyword>
<gene>
    <name evidence="2" type="ORF">SYNPS1DRAFT_30058</name>
</gene>
<reference evidence="3" key="1">
    <citation type="journal article" date="2018" name="Nat. Microbiol.">
        <title>Leveraging single-cell genomics to expand the fungal tree of life.</title>
        <authorList>
            <person name="Ahrendt S.R."/>
            <person name="Quandt C.A."/>
            <person name="Ciobanu D."/>
            <person name="Clum A."/>
            <person name="Salamov A."/>
            <person name="Andreopoulos B."/>
            <person name="Cheng J.F."/>
            <person name="Woyke T."/>
            <person name="Pelin A."/>
            <person name="Henrissat B."/>
            <person name="Reynolds N.K."/>
            <person name="Benny G.L."/>
            <person name="Smith M.E."/>
            <person name="James T.Y."/>
            <person name="Grigoriev I.V."/>
        </authorList>
    </citation>
    <scope>NUCLEOTIDE SEQUENCE [LARGE SCALE GENOMIC DNA]</scope>
    <source>
        <strain evidence="3">Benny S71-1</strain>
    </source>
</reference>
<name>A0A4P9YWE9_9FUNG</name>
<dbReference type="EMBL" id="KZ990400">
    <property type="protein sequence ID" value="RKP24175.1"/>
    <property type="molecule type" value="Genomic_DNA"/>
</dbReference>
<accession>A0A4P9YWE9</accession>
<protein>
    <submittedName>
        <fullName evidence="2">Uncharacterized protein</fullName>
    </submittedName>
</protein>
<organism evidence="2 3">
    <name type="scientific">Syncephalis pseudoplumigaleata</name>
    <dbReference type="NCBI Taxonomy" id="1712513"/>
    <lineage>
        <taxon>Eukaryota</taxon>
        <taxon>Fungi</taxon>
        <taxon>Fungi incertae sedis</taxon>
        <taxon>Zoopagomycota</taxon>
        <taxon>Zoopagomycotina</taxon>
        <taxon>Zoopagomycetes</taxon>
        <taxon>Zoopagales</taxon>
        <taxon>Piptocephalidaceae</taxon>
        <taxon>Syncephalis</taxon>
    </lineage>
</organism>